<evidence type="ECO:0000313" key="1">
    <source>
        <dbReference type="Proteomes" id="UP000887580"/>
    </source>
</evidence>
<reference evidence="2" key="1">
    <citation type="submission" date="2022-11" db="UniProtKB">
        <authorList>
            <consortium name="WormBaseParasite"/>
        </authorList>
    </citation>
    <scope>IDENTIFICATION</scope>
</reference>
<accession>A0AC35FQY9</accession>
<protein>
    <submittedName>
        <fullName evidence="2">Small-subunit processome Utp21 domain-containing protein</fullName>
    </submittedName>
</protein>
<evidence type="ECO:0000313" key="2">
    <source>
        <dbReference type="WBParaSite" id="PS1159_v2.g20050.t1"/>
    </source>
</evidence>
<dbReference type="Proteomes" id="UP000887580">
    <property type="component" value="Unplaced"/>
</dbReference>
<organism evidence="1 2">
    <name type="scientific">Panagrolaimus sp. PS1159</name>
    <dbReference type="NCBI Taxonomy" id="55785"/>
    <lineage>
        <taxon>Eukaryota</taxon>
        <taxon>Metazoa</taxon>
        <taxon>Ecdysozoa</taxon>
        <taxon>Nematoda</taxon>
        <taxon>Chromadorea</taxon>
        <taxon>Rhabditida</taxon>
        <taxon>Tylenchina</taxon>
        <taxon>Panagrolaimomorpha</taxon>
        <taxon>Panagrolaimoidea</taxon>
        <taxon>Panagrolaimidae</taxon>
        <taxon>Panagrolaimus</taxon>
    </lineage>
</organism>
<sequence>MNQQPTTLFTPYKALGLVCSSVPPKFQSKPKEKRLGDVNAAIGNVFVTYRMQPFRRYKVSDPTPKPITVLEKDKAYVFAAYDNIICVFKNNQTLLRQIEVEKDVKFMLSFVDILVVVDIENTLRIIDVNECTQILEIPSPPSFEANCIVHPWTYMNKVVLGGSKGEIRLINIKTGKLVHEFSPKHLYDSAITCIEQSTVVDIVAIGHANGKIQLRNLKTDEKLCSFKQDGSITAISFRTDAIESMATANSEGSIALWDLNEQILIGQRPNVHSGPITSLYFIKGMPYLISAGVDNRMIKWSVEEEQSLPIINTELAGHSAPVSSIAFFGENSMVSASLDGYVRGYNIIRDDIMKSLGKAREVKKSEVSRDRFMDVPLEPIVEMDVGMAREGAWDNVICRHKNSPIVSTWSSRRQTKGEKLLYHERFAKNPDYITAYATSISISACGNLAFIGYSTGHVDMFNLQSGFLRGTFVMKSEVKQKNDEMIQPERANDDYRAHPHPVNAVVSDLCTQKLITGASDGLIRFWTIKPTKCFMQCQLPAGVIKFKLDKSNSLLAVAAEGGALVILDALSGKIARKFLKAHVGNAITALEYSRDGKWLVSADNGGKIKVWDITTSLLIDCMLCPTPCVSLAFNPGGQFLTTAHEGEIAVYVWANISMFIDDVDLQVGDQDSTYFNKVSLPGLTDIPISQGAFDDDETDDELQVIIDSDAEDFNDMDVEIQDEKSQYQESNDLYSFSGLPPARWANLAELEAIKARNKPIEPPKKPKHAPFFLPTIENLEGVSFDKMDLTDASERERIIAAKRKLLELETPFATKLKEVRNPQQYLEIFEEIKTMSLSSIDFQIRSLPSSALVPFLNVLIMAFGTRDNLDLVQSYLITFLRIHRENLWSMGEEDADGEEVKSITDTLDIIKKVVQDSLQILKLDVNQNMSVLQWIKAAVVQIC</sequence>
<dbReference type="WBParaSite" id="PS1159_v2.g20050.t1">
    <property type="protein sequence ID" value="PS1159_v2.g20050.t1"/>
    <property type="gene ID" value="PS1159_v2.g20050"/>
</dbReference>
<name>A0AC35FQY9_9BILA</name>
<proteinExistence type="predicted"/>